<name>A0A2P6MY25_9EUKA</name>
<accession>A0A2P6MY25</accession>
<dbReference type="EMBL" id="MDYQ01000312">
    <property type="protein sequence ID" value="PRP76617.1"/>
    <property type="molecule type" value="Genomic_DNA"/>
</dbReference>
<reference evidence="1 2" key="1">
    <citation type="journal article" date="2018" name="Genome Biol. Evol.">
        <title>Multiple Roots of Fruiting Body Formation in Amoebozoa.</title>
        <authorList>
            <person name="Hillmann F."/>
            <person name="Forbes G."/>
            <person name="Novohradska S."/>
            <person name="Ferling I."/>
            <person name="Riege K."/>
            <person name="Groth M."/>
            <person name="Westermann M."/>
            <person name="Marz M."/>
            <person name="Spaller T."/>
            <person name="Winckler T."/>
            <person name="Schaap P."/>
            <person name="Glockner G."/>
        </authorList>
    </citation>
    <scope>NUCLEOTIDE SEQUENCE [LARGE SCALE GENOMIC DNA]</scope>
    <source>
        <strain evidence="1 2">Jena</strain>
    </source>
</reference>
<organism evidence="1 2">
    <name type="scientific">Planoprotostelium fungivorum</name>
    <dbReference type="NCBI Taxonomy" id="1890364"/>
    <lineage>
        <taxon>Eukaryota</taxon>
        <taxon>Amoebozoa</taxon>
        <taxon>Evosea</taxon>
        <taxon>Variosea</taxon>
        <taxon>Cavosteliida</taxon>
        <taxon>Cavosteliaceae</taxon>
        <taxon>Planoprotostelium</taxon>
    </lineage>
</organism>
<protein>
    <submittedName>
        <fullName evidence="1">Uncharacterized protein</fullName>
    </submittedName>
</protein>
<dbReference type="AlphaFoldDB" id="A0A2P6MY25"/>
<keyword evidence="2" id="KW-1185">Reference proteome</keyword>
<dbReference type="InParanoid" id="A0A2P6MY25"/>
<dbReference type="Proteomes" id="UP000241769">
    <property type="component" value="Unassembled WGS sequence"/>
</dbReference>
<comment type="caution">
    <text evidence="1">The sequence shown here is derived from an EMBL/GenBank/DDBJ whole genome shotgun (WGS) entry which is preliminary data.</text>
</comment>
<proteinExistence type="predicted"/>
<evidence type="ECO:0000313" key="2">
    <source>
        <dbReference type="Proteomes" id="UP000241769"/>
    </source>
</evidence>
<sequence length="198" mass="22600">MKLFPHNSVTCRPCYSLIPSYTNIKQPEDGNTQNAVAVIVILFKWGVKCQSRRFSDPVRSIVTLNIKLPEKKSSVIAESSLLTDVRLDRFFPQIRTKAAKDLPSRVYLHYILLDIAEHLRKSQIVCDLVITHLIETQLHVIEGNKDDIVVYDVSSGSETLRPYMRVHGMLRDSTTVKYTATESFESVHRLFLRVGAQL</sequence>
<evidence type="ECO:0000313" key="1">
    <source>
        <dbReference type="EMBL" id="PRP76617.1"/>
    </source>
</evidence>
<gene>
    <name evidence="1" type="ORF">PROFUN_14994</name>
</gene>